<evidence type="ECO:0000313" key="2">
    <source>
        <dbReference type="Proteomes" id="UP000193144"/>
    </source>
</evidence>
<keyword evidence="2" id="KW-1185">Reference proteome</keyword>
<protein>
    <submittedName>
        <fullName evidence="1">Uncharacterized protein</fullName>
    </submittedName>
</protein>
<reference evidence="1 2" key="1">
    <citation type="submission" date="2016-07" db="EMBL/GenBank/DDBJ databases">
        <title>Pervasive Adenine N6-methylation of Active Genes in Fungi.</title>
        <authorList>
            <consortium name="DOE Joint Genome Institute"/>
            <person name="Mondo S.J."/>
            <person name="Dannebaum R.O."/>
            <person name="Kuo R.C."/>
            <person name="Labutti K."/>
            <person name="Haridas S."/>
            <person name="Kuo A."/>
            <person name="Salamov A."/>
            <person name="Ahrendt S.R."/>
            <person name="Lipzen A."/>
            <person name="Sullivan W."/>
            <person name="Andreopoulos W.B."/>
            <person name="Clum A."/>
            <person name="Lindquist E."/>
            <person name="Daum C."/>
            <person name="Ramamoorthy G.K."/>
            <person name="Gryganskyi A."/>
            <person name="Culley D."/>
            <person name="Magnuson J.K."/>
            <person name="James T.Y."/>
            <person name="O'Malley M.A."/>
            <person name="Stajich J.E."/>
            <person name="Spatafora J.W."/>
            <person name="Visel A."/>
            <person name="Grigoriev I.V."/>
        </authorList>
    </citation>
    <scope>NUCLEOTIDE SEQUENCE [LARGE SCALE GENOMIC DNA]</scope>
    <source>
        <strain evidence="1 2">CBS 115471</strain>
    </source>
</reference>
<sequence length="272" mass="29345">MPATYFLAPSWDINPDEVSLGSVIANVKTPNRALSAATLPSLIHPPISLPKEERPFSGIARKSREWTAGLFSTFVQVITFGGELSVSSNTAVAVEYSCELLATQRFTPSPEYLAKAVGDPGVIDHLKMGGLREKVFMITGIKTVHNATITTTEEAGKEINVQLGVEVPAVDVTVGPKLSHKSSDYRQTTRMIEGPIVFAFEVEKLRVNRKGKVKHGEYILGAVLGRGKAEEDASVVERAGNGLDEDEAEDLDVDIRLGADDETGEVCEIVVP</sequence>
<evidence type="ECO:0000313" key="1">
    <source>
        <dbReference type="EMBL" id="ORY04780.1"/>
    </source>
</evidence>
<dbReference type="Proteomes" id="UP000193144">
    <property type="component" value="Unassembled WGS sequence"/>
</dbReference>
<proteinExistence type="predicted"/>
<dbReference type="OrthoDB" id="4500473at2759"/>
<name>A0A1Y1Z3C3_9PLEO</name>
<dbReference type="EMBL" id="MCFA01000132">
    <property type="protein sequence ID" value="ORY04780.1"/>
    <property type="molecule type" value="Genomic_DNA"/>
</dbReference>
<gene>
    <name evidence="1" type="ORF">BCR34DRAFT_572489</name>
</gene>
<dbReference type="AlphaFoldDB" id="A0A1Y1Z3C3"/>
<accession>A0A1Y1Z3C3</accession>
<dbReference type="STRING" id="1231657.A0A1Y1Z3C3"/>
<organism evidence="1 2">
    <name type="scientific">Clohesyomyces aquaticus</name>
    <dbReference type="NCBI Taxonomy" id="1231657"/>
    <lineage>
        <taxon>Eukaryota</taxon>
        <taxon>Fungi</taxon>
        <taxon>Dikarya</taxon>
        <taxon>Ascomycota</taxon>
        <taxon>Pezizomycotina</taxon>
        <taxon>Dothideomycetes</taxon>
        <taxon>Pleosporomycetidae</taxon>
        <taxon>Pleosporales</taxon>
        <taxon>Lindgomycetaceae</taxon>
        <taxon>Clohesyomyces</taxon>
    </lineage>
</organism>
<comment type="caution">
    <text evidence="1">The sequence shown here is derived from an EMBL/GenBank/DDBJ whole genome shotgun (WGS) entry which is preliminary data.</text>
</comment>